<dbReference type="EMBL" id="CAESGF010000009">
    <property type="protein sequence ID" value="CAB4364044.1"/>
    <property type="molecule type" value="Genomic_DNA"/>
</dbReference>
<dbReference type="Gene3D" id="1.10.630.10">
    <property type="entry name" value="Cytochrome P450"/>
    <property type="match status" value="1"/>
</dbReference>
<dbReference type="EMBL" id="CAEZYF010000009">
    <property type="protein sequence ID" value="CAB4724020.1"/>
    <property type="molecule type" value="Genomic_DNA"/>
</dbReference>
<dbReference type="PRINTS" id="PR00359">
    <property type="entry name" value="BP450"/>
</dbReference>
<evidence type="ECO:0000256" key="1">
    <source>
        <dbReference type="ARBA" id="ARBA00010617"/>
    </source>
</evidence>
<dbReference type="GO" id="GO:0004497">
    <property type="term" value="F:monooxygenase activity"/>
    <property type="evidence" value="ECO:0007669"/>
    <property type="project" value="InterPro"/>
</dbReference>
<evidence type="ECO:0000313" key="6">
    <source>
        <dbReference type="EMBL" id="CAB4991332.1"/>
    </source>
</evidence>
<dbReference type="InterPro" id="IPR002397">
    <property type="entry name" value="Cyt_P450_B"/>
</dbReference>
<dbReference type="PANTHER" id="PTHR46696">
    <property type="entry name" value="P450, PUTATIVE (EUROFUNG)-RELATED"/>
    <property type="match status" value="1"/>
</dbReference>
<dbReference type="PANTHER" id="PTHR46696:SF6">
    <property type="entry name" value="P450, PUTATIVE (EUROFUNG)-RELATED"/>
    <property type="match status" value="1"/>
</dbReference>
<organism evidence="5">
    <name type="scientific">freshwater metagenome</name>
    <dbReference type="NCBI Taxonomy" id="449393"/>
    <lineage>
        <taxon>unclassified sequences</taxon>
        <taxon>metagenomes</taxon>
        <taxon>ecological metagenomes</taxon>
    </lineage>
</organism>
<protein>
    <submittedName>
        <fullName evidence="5">Unannotated protein</fullName>
    </submittedName>
</protein>
<dbReference type="EMBL" id="CAFBOL010000035">
    <property type="protein sequence ID" value="CAB4991332.1"/>
    <property type="molecule type" value="Genomic_DNA"/>
</dbReference>
<evidence type="ECO:0000313" key="2">
    <source>
        <dbReference type="EMBL" id="CAB4364044.1"/>
    </source>
</evidence>
<dbReference type="GO" id="GO:0020037">
    <property type="term" value="F:heme binding"/>
    <property type="evidence" value="ECO:0007669"/>
    <property type="project" value="InterPro"/>
</dbReference>
<dbReference type="Pfam" id="PF00067">
    <property type="entry name" value="p450"/>
    <property type="match status" value="1"/>
</dbReference>
<proteinExistence type="inferred from homology"/>
<dbReference type="EMBL" id="CAFBMT010000009">
    <property type="protein sequence ID" value="CAB4935516.1"/>
    <property type="molecule type" value="Genomic_DNA"/>
</dbReference>
<dbReference type="EMBL" id="CAFAAV010000067">
    <property type="protein sequence ID" value="CAB4816150.1"/>
    <property type="molecule type" value="Genomic_DNA"/>
</dbReference>
<dbReference type="GO" id="GO:0016705">
    <property type="term" value="F:oxidoreductase activity, acting on paired donors, with incorporation or reduction of molecular oxygen"/>
    <property type="evidence" value="ECO:0007669"/>
    <property type="project" value="InterPro"/>
</dbReference>
<evidence type="ECO:0000313" key="3">
    <source>
        <dbReference type="EMBL" id="CAB4724020.1"/>
    </source>
</evidence>
<reference evidence="5" key="1">
    <citation type="submission" date="2020-05" db="EMBL/GenBank/DDBJ databases">
        <authorList>
            <person name="Chiriac C."/>
            <person name="Salcher M."/>
            <person name="Ghai R."/>
            <person name="Kavagutti S V."/>
        </authorList>
    </citation>
    <scope>NUCLEOTIDE SEQUENCE</scope>
</reference>
<sequence length="406" mass="46297">MATNAKHVIDFDHHSPVLRDNNTEVFKSLMYNEHGCPMGWSEHHGGFWAIWGYEALYAAVQDWQTFSSGHSAECPKGVPSTNYIDPLIPIDYDGQIQQDFRKVVLNWFNPGHARGMQARIQQICDELVNSFIERGEAELSYEMFTAMPAIVTLEMLGWDSSRWREWVDWVHAMIHDGVLDPEGSMEAVMNLYGSINKEISDRRDHLGDDLFSDMMRTPVNDRLLTDDELRNFALLVLLGGMDTTAGVTGNSLLLIDKDPALRQQLIDNVDQMPKIIEEFLRIAGPGGGLYRRVTADTEFFGEQLKEGEKVLMMFWAASRDPKAFPDPEKIDIFREENRHMAFGLGPHRCLGSHHARMMLSTMMTAIFTRFADFQVQWDGVERFEDCGSVYAVRHLPVTFTPGTRLV</sequence>
<accession>A0A6J7IXK3</accession>
<dbReference type="InterPro" id="IPR017972">
    <property type="entry name" value="Cyt_P450_CS"/>
</dbReference>
<evidence type="ECO:0000313" key="4">
    <source>
        <dbReference type="EMBL" id="CAB4816150.1"/>
    </source>
</evidence>
<dbReference type="GO" id="GO:0005506">
    <property type="term" value="F:iron ion binding"/>
    <property type="evidence" value="ECO:0007669"/>
    <property type="project" value="InterPro"/>
</dbReference>
<dbReference type="InterPro" id="IPR001128">
    <property type="entry name" value="Cyt_P450"/>
</dbReference>
<dbReference type="PROSITE" id="PS00086">
    <property type="entry name" value="CYTOCHROME_P450"/>
    <property type="match status" value="1"/>
</dbReference>
<evidence type="ECO:0000313" key="5">
    <source>
        <dbReference type="EMBL" id="CAB4935516.1"/>
    </source>
</evidence>
<name>A0A6J7IXK3_9ZZZZ</name>
<dbReference type="SUPFAM" id="SSF48264">
    <property type="entry name" value="Cytochrome P450"/>
    <property type="match status" value="1"/>
</dbReference>
<comment type="similarity">
    <text evidence="1">Belongs to the cytochrome P450 family.</text>
</comment>
<dbReference type="AlphaFoldDB" id="A0A6J7IXK3"/>
<gene>
    <name evidence="3" type="ORF">UFOPK2656_01632</name>
    <name evidence="4" type="ORF">UFOPK3099_01085</name>
    <name evidence="5" type="ORF">UFOPK3651_01774</name>
    <name evidence="6" type="ORF">UFOPK3931_01492</name>
    <name evidence="2" type="ORF">UFOPK4189_01813</name>
</gene>
<dbReference type="InterPro" id="IPR036396">
    <property type="entry name" value="Cyt_P450_sf"/>
</dbReference>